<dbReference type="HAMAP" id="MF_00657">
    <property type="entry name" value="Hydroxyl_YbiX"/>
    <property type="match status" value="1"/>
</dbReference>
<feature type="binding site" evidence="7">
    <location>
        <position position="160"/>
    </location>
    <ligand>
        <name>Fe cation</name>
        <dbReference type="ChEBI" id="CHEBI:24875"/>
    </ligand>
</feature>
<comment type="cofactor">
    <cofactor evidence="7">
        <name>Fe(2+)</name>
        <dbReference type="ChEBI" id="CHEBI:29033"/>
    </cofactor>
    <text evidence="7">Binds 1 Fe(2+) ion per subunit.</text>
</comment>
<dbReference type="InterPro" id="IPR005123">
    <property type="entry name" value="Oxoglu/Fe-dep_dioxygenase_dom"/>
</dbReference>
<dbReference type="Gene3D" id="4.10.860.20">
    <property type="entry name" value="Rabenosyn, Rab binding domain"/>
    <property type="match status" value="1"/>
</dbReference>
<evidence type="ECO:0000256" key="3">
    <source>
        <dbReference type="ARBA" id="ARBA00022896"/>
    </source>
</evidence>
<dbReference type="Pfam" id="PF18331">
    <property type="entry name" value="PKHD_C"/>
    <property type="match status" value="1"/>
</dbReference>
<dbReference type="SMART" id="SM00702">
    <property type="entry name" value="P4Hc"/>
    <property type="match status" value="1"/>
</dbReference>
<protein>
    <submittedName>
        <fullName evidence="9">Fe2+-dependent dioxygenase</fullName>
    </submittedName>
</protein>
<dbReference type="SUPFAM" id="SSF51197">
    <property type="entry name" value="Clavaminate synthase-like"/>
    <property type="match status" value="1"/>
</dbReference>
<feature type="binding site" evidence="7">
    <location>
        <position position="98"/>
    </location>
    <ligand>
        <name>Fe cation</name>
        <dbReference type="ChEBI" id="CHEBI:24875"/>
    </ligand>
</feature>
<accession>A0A246WSW4</accession>
<gene>
    <name evidence="9" type="ORF">CEJ42_05680</name>
</gene>
<dbReference type="PANTHER" id="PTHR41536">
    <property type="entry name" value="PKHD-TYPE HYDROXYLASE YBIX"/>
    <property type="match status" value="1"/>
</dbReference>
<evidence type="ECO:0000256" key="4">
    <source>
        <dbReference type="ARBA" id="ARBA00022964"/>
    </source>
</evidence>
<dbReference type="PROSITE" id="PS51471">
    <property type="entry name" value="FE2OG_OXY"/>
    <property type="match status" value="1"/>
</dbReference>
<feature type="binding site" evidence="7">
    <location>
        <position position="96"/>
    </location>
    <ligand>
        <name>Fe cation</name>
        <dbReference type="ChEBI" id="CHEBI:24875"/>
    </ligand>
</feature>
<keyword evidence="6 7" id="KW-0408">Iron</keyword>
<comment type="caution">
    <text evidence="9">The sequence shown here is derived from an EMBL/GenBank/DDBJ whole genome shotgun (WGS) entry which is preliminary data.</text>
</comment>
<proteinExistence type="inferred from homology"/>
<evidence type="ECO:0000313" key="10">
    <source>
        <dbReference type="Proteomes" id="UP000197596"/>
    </source>
</evidence>
<dbReference type="GO" id="GO:0031418">
    <property type="term" value="F:L-ascorbic acid binding"/>
    <property type="evidence" value="ECO:0007669"/>
    <property type="project" value="UniProtKB-KW"/>
</dbReference>
<keyword evidence="2 7" id="KW-0479">Metal-binding</keyword>
<dbReference type="InterPro" id="IPR044862">
    <property type="entry name" value="Pro_4_hyd_alph_FE2OG_OXY"/>
</dbReference>
<keyword evidence="4 7" id="KW-0223">Dioxygenase</keyword>
<evidence type="ECO:0000256" key="6">
    <source>
        <dbReference type="ARBA" id="ARBA00023004"/>
    </source>
</evidence>
<dbReference type="GO" id="GO:0005506">
    <property type="term" value="F:iron ion binding"/>
    <property type="evidence" value="ECO:0007669"/>
    <property type="project" value="UniProtKB-UniRule"/>
</dbReference>
<dbReference type="NCBIfam" id="NF003974">
    <property type="entry name" value="PRK05467.1-3"/>
    <property type="match status" value="1"/>
</dbReference>
<dbReference type="RefSeq" id="WP_088750317.1">
    <property type="nucleotide sequence ID" value="NZ_NJGU01000003.1"/>
</dbReference>
<evidence type="ECO:0000256" key="1">
    <source>
        <dbReference type="ARBA" id="ARBA00001961"/>
    </source>
</evidence>
<feature type="domain" description="Fe2OG dioxygenase" evidence="8">
    <location>
        <begin position="78"/>
        <end position="179"/>
    </location>
</feature>
<keyword evidence="5 7" id="KW-0560">Oxidoreductase</keyword>
<dbReference type="GO" id="GO:0006879">
    <property type="term" value="P:intracellular iron ion homeostasis"/>
    <property type="evidence" value="ECO:0007669"/>
    <property type="project" value="TreeGrafter"/>
</dbReference>
<dbReference type="Pfam" id="PF13640">
    <property type="entry name" value="2OG-FeII_Oxy_3"/>
    <property type="match status" value="1"/>
</dbReference>
<dbReference type="EMBL" id="NJGU01000003">
    <property type="protein sequence ID" value="OWY30102.1"/>
    <property type="molecule type" value="Genomic_DNA"/>
</dbReference>
<evidence type="ECO:0000256" key="7">
    <source>
        <dbReference type="HAMAP-Rule" id="MF_00657"/>
    </source>
</evidence>
<sequence length="227" mass="25382">MMLHIPEVLSADQVRHIRTELDRADWVDGRATVGDQGAKVKRNRQLPEHSPVGLKLGEIILDALRKNPLFFAAALPKKTMPPLFNSYEGGEHYGLHVDGSVRNLPDAPGVSIRTDVSTTLFLSAPEEYEGGELVVVDTYGTHEVKLPAGDLILYPSTSLHRVEPVTAGARVCSFFWSQSMIRDDWKRSMLFELDQNISSLRARIGDTEEVLGLTGHYHNLLRQWAEI</sequence>
<dbReference type="GO" id="GO:0016706">
    <property type="term" value="F:2-oxoglutarate-dependent dioxygenase activity"/>
    <property type="evidence" value="ECO:0007669"/>
    <property type="project" value="UniProtKB-UniRule"/>
</dbReference>
<dbReference type="PANTHER" id="PTHR41536:SF1">
    <property type="entry name" value="PKHD-TYPE HYDROXYLASE YBIX"/>
    <property type="match status" value="1"/>
</dbReference>
<keyword evidence="3 7" id="KW-0847">Vitamin C</keyword>
<name>A0A246WSW4_9BURK</name>
<dbReference type="AlphaFoldDB" id="A0A246WSW4"/>
<dbReference type="GO" id="GO:0006974">
    <property type="term" value="P:DNA damage response"/>
    <property type="evidence" value="ECO:0007669"/>
    <property type="project" value="TreeGrafter"/>
</dbReference>
<dbReference type="InterPro" id="IPR041097">
    <property type="entry name" value="PKHD_C"/>
</dbReference>
<evidence type="ECO:0000313" key="9">
    <source>
        <dbReference type="EMBL" id="OWY30102.1"/>
    </source>
</evidence>
<dbReference type="InterPro" id="IPR006620">
    <property type="entry name" value="Pro_4_hyd_alph"/>
</dbReference>
<dbReference type="NCBIfam" id="NF003975">
    <property type="entry name" value="PRK05467.1-4"/>
    <property type="match status" value="1"/>
</dbReference>
<comment type="cofactor">
    <cofactor evidence="1 7">
        <name>L-ascorbate</name>
        <dbReference type="ChEBI" id="CHEBI:38290"/>
    </cofactor>
</comment>
<evidence type="ECO:0000256" key="5">
    <source>
        <dbReference type="ARBA" id="ARBA00023002"/>
    </source>
</evidence>
<feature type="binding site" evidence="7">
    <location>
        <position position="170"/>
    </location>
    <ligand>
        <name>2-oxoglutarate</name>
        <dbReference type="ChEBI" id="CHEBI:16810"/>
    </ligand>
</feature>
<evidence type="ECO:0000256" key="2">
    <source>
        <dbReference type="ARBA" id="ARBA00022723"/>
    </source>
</evidence>
<dbReference type="InterPro" id="IPR023550">
    <property type="entry name" value="PKHD_hydroxylase"/>
</dbReference>
<evidence type="ECO:0000259" key="8">
    <source>
        <dbReference type="PROSITE" id="PS51471"/>
    </source>
</evidence>
<organism evidence="9 10">
    <name type="scientific">Herbaspirillum robiniae</name>
    <dbReference type="NCBI Taxonomy" id="2014887"/>
    <lineage>
        <taxon>Bacteria</taxon>
        <taxon>Pseudomonadati</taxon>
        <taxon>Pseudomonadota</taxon>
        <taxon>Betaproteobacteria</taxon>
        <taxon>Burkholderiales</taxon>
        <taxon>Oxalobacteraceae</taxon>
        <taxon>Herbaspirillum</taxon>
    </lineage>
</organism>
<dbReference type="Proteomes" id="UP000197596">
    <property type="component" value="Unassembled WGS sequence"/>
</dbReference>
<dbReference type="Gene3D" id="2.60.120.620">
    <property type="entry name" value="q2cbj1_9rhob like domain"/>
    <property type="match status" value="1"/>
</dbReference>
<reference evidence="9 10" key="1">
    <citation type="submission" date="2017-06" db="EMBL/GenBank/DDBJ databases">
        <title>Herbaspirillum phytohormonus sp. nov., isolated from the root nodule of Robinia pseudoacacia in lead-zinc mine.</title>
        <authorList>
            <person name="Fan M."/>
            <person name="Lin Y."/>
        </authorList>
    </citation>
    <scope>NUCLEOTIDE SEQUENCE [LARGE SCALE GENOMIC DNA]</scope>
    <source>
        <strain evidence="9 10">HZ10</strain>
    </source>
</reference>